<dbReference type="RefSeq" id="WP_377058550.1">
    <property type="nucleotide sequence ID" value="NZ_JBHLUU010000107.1"/>
</dbReference>
<dbReference type="Gene3D" id="3.40.30.10">
    <property type="entry name" value="Glutaredoxin"/>
    <property type="match status" value="1"/>
</dbReference>
<sequence>MYIVSGDSPDQQLQLYQALVDMFGSSIPFLSDPQLELINLFGMKNGDMAYRGYGMLNSDGEVVFHTINDLWGEEFDKTLKEIKNEYAGISN</sequence>
<dbReference type="EMBL" id="JBHLUU010000107">
    <property type="protein sequence ID" value="MFC0476618.1"/>
    <property type="molecule type" value="Genomic_DNA"/>
</dbReference>
<reference evidence="1 2" key="1">
    <citation type="submission" date="2024-09" db="EMBL/GenBank/DDBJ databases">
        <authorList>
            <person name="Sun Q."/>
            <person name="Mori K."/>
        </authorList>
    </citation>
    <scope>NUCLEOTIDE SEQUENCE [LARGE SCALE GENOMIC DNA]</scope>
    <source>
        <strain evidence="1 2">CGMCC 1.9126</strain>
    </source>
</reference>
<gene>
    <name evidence="1" type="ORF">ACFFHF_15530</name>
</gene>
<proteinExistence type="predicted"/>
<dbReference type="InterPro" id="IPR036249">
    <property type="entry name" value="Thioredoxin-like_sf"/>
</dbReference>
<protein>
    <submittedName>
        <fullName evidence="1">Uncharacterized protein</fullName>
    </submittedName>
</protein>
<evidence type="ECO:0000313" key="1">
    <source>
        <dbReference type="EMBL" id="MFC0476618.1"/>
    </source>
</evidence>
<evidence type="ECO:0000313" key="2">
    <source>
        <dbReference type="Proteomes" id="UP001589738"/>
    </source>
</evidence>
<name>A0ABV6KTG5_9BACI</name>
<comment type="caution">
    <text evidence="1">The sequence shown here is derived from an EMBL/GenBank/DDBJ whole genome shotgun (WGS) entry which is preliminary data.</text>
</comment>
<keyword evidence="2" id="KW-1185">Reference proteome</keyword>
<organism evidence="1 2">
    <name type="scientific">Robertmurraya beringensis</name>
    <dbReference type="NCBI Taxonomy" id="641660"/>
    <lineage>
        <taxon>Bacteria</taxon>
        <taxon>Bacillati</taxon>
        <taxon>Bacillota</taxon>
        <taxon>Bacilli</taxon>
        <taxon>Bacillales</taxon>
        <taxon>Bacillaceae</taxon>
        <taxon>Robertmurraya</taxon>
    </lineage>
</organism>
<dbReference type="Proteomes" id="UP001589738">
    <property type="component" value="Unassembled WGS sequence"/>
</dbReference>
<dbReference type="SUPFAM" id="SSF52833">
    <property type="entry name" value="Thioredoxin-like"/>
    <property type="match status" value="1"/>
</dbReference>
<accession>A0ABV6KTG5</accession>